<comment type="caution">
    <text evidence="1">The sequence shown here is derived from an EMBL/GenBank/DDBJ whole genome shotgun (WGS) entry which is preliminary data.</text>
</comment>
<evidence type="ECO:0000313" key="1">
    <source>
        <dbReference type="EMBL" id="KAK7260079.1"/>
    </source>
</evidence>
<reference evidence="1 2" key="1">
    <citation type="submission" date="2024-01" db="EMBL/GenBank/DDBJ databases">
        <title>The genomes of 5 underutilized Papilionoideae crops provide insights into root nodulation and disease resistanc.</title>
        <authorList>
            <person name="Yuan L."/>
        </authorList>
    </citation>
    <scope>NUCLEOTIDE SEQUENCE [LARGE SCALE GENOMIC DNA]</scope>
    <source>
        <strain evidence="1">ZHUSHIDOU_FW_LH</strain>
        <tissue evidence="1">Leaf</tissue>
    </source>
</reference>
<proteinExistence type="predicted"/>
<dbReference type="AlphaFoldDB" id="A0AAN9I016"/>
<name>A0AAN9I016_CROPI</name>
<organism evidence="1 2">
    <name type="scientific">Crotalaria pallida</name>
    <name type="common">Smooth rattlebox</name>
    <name type="synonym">Crotalaria striata</name>
    <dbReference type="NCBI Taxonomy" id="3830"/>
    <lineage>
        <taxon>Eukaryota</taxon>
        <taxon>Viridiplantae</taxon>
        <taxon>Streptophyta</taxon>
        <taxon>Embryophyta</taxon>
        <taxon>Tracheophyta</taxon>
        <taxon>Spermatophyta</taxon>
        <taxon>Magnoliopsida</taxon>
        <taxon>eudicotyledons</taxon>
        <taxon>Gunneridae</taxon>
        <taxon>Pentapetalae</taxon>
        <taxon>rosids</taxon>
        <taxon>fabids</taxon>
        <taxon>Fabales</taxon>
        <taxon>Fabaceae</taxon>
        <taxon>Papilionoideae</taxon>
        <taxon>50 kb inversion clade</taxon>
        <taxon>genistoids sensu lato</taxon>
        <taxon>core genistoids</taxon>
        <taxon>Crotalarieae</taxon>
        <taxon>Crotalaria</taxon>
    </lineage>
</organism>
<dbReference type="EMBL" id="JAYWIO010000005">
    <property type="protein sequence ID" value="KAK7260079.1"/>
    <property type="molecule type" value="Genomic_DNA"/>
</dbReference>
<accession>A0AAN9I016</accession>
<evidence type="ECO:0000313" key="2">
    <source>
        <dbReference type="Proteomes" id="UP001372338"/>
    </source>
</evidence>
<keyword evidence="2" id="KW-1185">Reference proteome</keyword>
<gene>
    <name evidence="1" type="ORF">RIF29_25827</name>
</gene>
<protein>
    <submittedName>
        <fullName evidence="1">Uncharacterized protein</fullName>
    </submittedName>
</protein>
<dbReference type="Proteomes" id="UP001372338">
    <property type="component" value="Unassembled WGS sequence"/>
</dbReference>
<sequence length="81" mass="8885">MGGGGGACDDEPSPCCVRLFLVDLVMYWRLSLPCSTAGMAVFVLKMEIDEWQASSGGAHTRVYLHPTEYLTEQGMMEQGPR</sequence>